<keyword evidence="1" id="KW-0732">Signal</keyword>
<dbReference type="Proteomes" id="UP000613401">
    <property type="component" value="Unassembled WGS sequence"/>
</dbReference>
<comment type="caution">
    <text evidence="2">The sequence shown here is derived from an EMBL/GenBank/DDBJ whole genome shotgun (WGS) entry which is preliminary data.</text>
</comment>
<evidence type="ECO:0000256" key="1">
    <source>
        <dbReference type="SAM" id="SignalP"/>
    </source>
</evidence>
<protein>
    <recommendedName>
        <fullName evidence="4">Tyrosinase copper-binding domain-containing protein</fullName>
    </recommendedName>
</protein>
<reference evidence="2" key="1">
    <citation type="journal article" date="2020" name="Phytopathology">
        <title>Genome sequence and comparative analysis of Colletotrichum gloeosporioides isolated from Liriodendron leaves.</title>
        <authorList>
            <person name="Fu F.F."/>
            <person name="Hao Z."/>
            <person name="Wang P."/>
            <person name="Lu Y."/>
            <person name="Xue L.J."/>
            <person name="Wei G."/>
            <person name="Tian Y."/>
            <person name="Baishi H."/>
            <person name="Xu H."/>
            <person name="Shi J."/>
            <person name="Cheng T."/>
            <person name="Wang G."/>
            <person name="Yi Y."/>
            <person name="Chen J."/>
        </authorList>
    </citation>
    <scope>NUCLEOTIDE SEQUENCE</scope>
    <source>
        <strain evidence="2">Lc1</strain>
    </source>
</reference>
<keyword evidence="3" id="KW-1185">Reference proteome</keyword>
<organism evidence="2 3">
    <name type="scientific">Colletotrichum gloeosporioides</name>
    <name type="common">Anthracnose fungus</name>
    <name type="synonym">Glomerella cingulata</name>
    <dbReference type="NCBI Taxonomy" id="474922"/>
    <lineage>
        <taxon>Eukaryota</taxon>
        <taxon>Fungi</taxon>
        <taxon>Dikarya</taxon>
        <taxon>Ascomycota</taxon>
        <taxon>Pezizomycotina</taxon>
        <taxon>Sordariomycetes</taxon>
        <taxon>Hypocreomycetidae</taxon>
        <taxon>Glomerellales</taxon>
        <taxon>Glomerellaceae</taxon>
        <taxon>Colletotrichum</taxon>
        <taxon>Colletotrichum gloeosporioides species complex</taxon>
    </lineage>
</organism>
<accession>A0A8H4CNK1</accession>
<proteinExistence type="predicted"/>
<evidence type="ECO:0000313" key="2">
    <source>
        <dbReference type="EMBL" id="KAF3807268.1"/>
    </source>
</evidence>
<feature type="chain" id="PRO_5034601731" description="Tyrosinase copper-binding domain-containing protein" evidence="1">
    <location>
        <begin position="31"/>
        <end position="340"/>
    </location>
</feature>
<dbReference type="GeneID" id="69015863"/>
<dbReference type="EMBL" id="WVTB01000030">
    <property type="protein sequence ID" value="KAF3807268.1"/>
    <property type="molecule type" value="Genomic_DNA"/>
</dbReference>
<feature type="signal peptide" evidence="1">
    <location>
        <begin position="1"/>
        <end position="30"/>
    </location>
</feature>
<name>A0A8H4CNK1_COLGL</name>
<evidence type="ECO:0000313" key="3">
    <source>
        <dbReference type="Proteomes" id="UP000613401"/>
    </source>
</evidence>
<evidence type="ECO:0008006" key="4">
    <source>
        <dbReference type="Google" id="ProtNLM"/>
    </source>
</evidence>
<gene>
    <name evidence="2" type="ORF">GCG54_00008723</name>
</gene>
<sequence length="340" mass="37899">MSPAIHSFRSGTLRLLFLYLSLFHFAPAIGAILAPATRNALSSRHEHLAKRVKQPFPSFPDTYEGRVQKGQYLKELLPLSPTQAQDFNGGVTVASPFQNSNEMIRWGWSPTPNPYPYMMSSHRPAFKDALDEAFKDPNHPVDPTLSMVWHVLHDRPFRLAEGGLGQPTLGKYSNVVNPEDGAFIFDSNSSPTWAKKEMGRGDVPDLDTVSDIAYFQWKDGCSAKGADIKGLKVVFRSHVLNDKTFQIVVEALRRGGHQTIPTWNERLTFSMDAEEGFAILGSVHGASTAWMLIQHKEELGVKNIKEVVIWASYASLDLTGNLTLKPDQAHLNLRFTIVDA</sequence>
<reference evidence="2" key="2">
    <citation type="submission" date="2020-03" db="EMBL/GenBank/DDBJ databases">
        <authorList>
            <person name="Fu F.-F."/>
            <person name="Chen J."/>
        </authorList>
    </citation>
    <scope>NUCLEOTIDE SEQUENCE</scope>
    <source>
        <strain evidence="2">Lc1</strain>
    </source>
</reference>
<dbReference type="AlphaFoldDB" id="A0A8H4CNK1"/>
<dbReference type="RefSeq" id="XP_045266427.1">
    <property type="nucleotide sequence ID" value="XM_045408684.1"/>
</dbReference>